<comment type="similarity">
    <text evidence="2 5">Belongs to the GINS1/PSF1 family.</text>
</comment>
<dbReference type="Pfam" id="PF05916">
    <property type="entry name" value="Sld5"/>
    <property type="match status" value="1"/>
</dbReference>
<accession>A0A1D1VAD9</accession>
<dbReference type="InterPro" id="IPR005339">
    <property type="entry name" value="GINS_Psf1"/>
</dbReference>
<comment type="function">
    <text evidence="5">Required for correct functioning of the GINS complex, a complex that plays an essential role in the initiation of DNA replication, and progression of DNA replication forks. GINS complex seems to bind preferentially to single-stranded DNA.</text>
</comment>
<keyword evidence="3 5" id="KW-0235">DNA replication</keyword>
<evidence type="ECO:0000256" key="1">
    <source>
        <dbReference type="ARBA" id="ARBA00004123"/>
    </source>
</evidence>
<dbReference type="EMBL" id="BDGG01000003">
    <property type="protein sequence ID" value="GAU95833.1"/>
    <property type="molecule type" value="Genomic_DNA"/>
</dbReference>
<feature type="domain" description="GINS subunit" evidence="6">
    <location>
        <begin position="96"/>
        <end position="162"/>
    </location>
</feature>
<dbReference type="InterPro" id="IPR021151">
    <property type="entry name" value="GINS_A"/>
</dbReference>
<evidence type="ECO:0000256" key="2">
    <source>
        <dbReference type="ARBA" id="ARBA00006677"/>
    </source>
</evidence>
<keyword evidence="9" id="KW-1185">Reference proteome</keyword>
<evidence type="ECO:0000256" key="4">
    <source>
        <dbReference type="ARBA" id="ARBA00023242"/>
    </source>
</evidence>
<dbReference type="AlphaFoldDB" id="A0A1D1VAD9"/>
<evidence type="ECO:0000256" key="5">
    <source>
        <dbReference type="RuleBase" id="RU368085"/>
    </source>
</evidence>
<dbReference type="Proteomes" id="UP000186922">
    <property type="component" value="Unassembled WGS sequence"/>
</dbReference>
<evidence type="ECO:0000313" key="8">
    <source>
        <dbReference type="EMBL" id="GAU95833.1"/>
    </source>
</evidence>
<comment type="subunit">
    <text evidence="5">Component of the GINS complex.</text>
</comment>
<dbReference type="PANTHER" id="PTHR12914">
    <property type="entry name" value="PARTNER OF SLD5"/>
    <property type="match status" value="1"/>
</dbReference>
<comment type="caution">
    <text evidence="8">The sequence shown here is derived from an EMBL/GenBank/DDBJ whole genome shotgun (WGS) entry which is preliminary data.</text>
</comment>
<dbReference type="STRING" id="947166.A0A1D1VAD9"/>
<evidence type="ECO:0000259" key="7">
    <source>
        <dbReference type="Pfam" id="PF24997"/>
    </source>
</evidence>
<reference evidence="8 9" key="1">
    <citation type="journal article" date="2016" name="Nat. Commun.">
        <title>Extremotolerant tardigrade genome and improved radiotolerance of human cultured cells by tardigrade-unique protein.</title>
        <authorList>
            <person name="Hashimoto T."/>
            <person name="Horikawa D.D."/>
            <person name="Saito Y."/>
            <person name="Kuwahara H."/>
            <person name="Kozuka-Hata H."/>
            <person name="Shin-I T."/>
            <person name="Minakuchi Y."/>
            <person name="Ohishi K."/>
            <person name="Motoyama A."/>
            <person name="Aizu T."/>
            <person name="Enomoto A."/>
            <person name="Kondo K."/>
            <person name="Tanaka S."/>
            <person name="Hara Y."/>
            <person name="Koshikawa S."/>
            <person name="Sagara H."/>
            <person name="Miura T."/>
            <person name="Yokobori S."/>
            <person name="Miyagawa K."/>
            <person name="Suzuki Y."/>
            <person name="Kubo T."/>
            <person name="Oyama M."/>
            <person name="Kohara Y."/>
            <person name="Fujiyama A."/>
            <person name="Arakawa K."/>
            <person name="Katayama T."/>
            <person name="Toyoda A."/>
            <person name="Kunieda T."/>
        </authorList>
    </citation>
    <scope>NUCLEOTIDE SEQUENCE [LARGE SCALE GENOMIC DNA]</scope>
    <source>
        <strain evidence="8 9">YOKOZUNA-1</strain>
    </source>
</reference>
<evidence type="ECO:0000259" key="6">
    <source>
        <dbReference type="Pfam" id="PF05916"/>
    </source>
</evidence>
<dbReference type="PANTHER" id="PTHR12914:SF2">
    <property type="entry name" value="DNA REPLICATION COMPLEX GINS PROTEIN PSF1"/>
    <property type="match status" value="1"/>
</dbReference>
<dbReference type="SUPFAM" id="SSF158573">
    <property type="entry name" value="GINS helical bundle-like"/>
    <property type="match status" value="1"/>
</dbReference>
<protein>
    <recommendedName>
        <fullName evidence="5">DNA replication complex GINS protein PSF1</fullName>
    </recommendedName>
</protein>
<evidence type="ECO:0000256" key="3">
    <source>
        <dbReference type="ARBA" id="ARBA00022705"/>
    </source>
</evidence>
<dbReference type="GO" id="GO:1902983">
    <property type="term" value="P:DNA strand elongation involved in mitotic DNA replication"/>
    <property type="evidence" value="ECO:0007669"/>
    <property type="project" value="TreeGrafter"/>
</dbReference>
<comment type="subcellular location">
    <subcellularLocation>
        <location evidence="1 5">Nucleus</location>
    </subcellularLocation>
</comment>
<proteinExistence type="inferred from homology"/>
<dbReference type="CDD" id="cd11710">
    <property type="entry name" value="GINS_A_psf1"/>
    <property type="match status" value="1"/>
</dbReference>
<feature type="domain" description="DNA replication complex GINS protein PSF1 C-terminal" evidence="7">
    <location>
        <begin position="176"/>
        <end position="226"/>
    </location>
</feature>
<organism evidence="8 9">
    <name type="scientific">Ramazzottius varieornatus</name>
    <name type="common">Water bear</name>
    <name type="synonym">Tardigrade</name>
    <dbReference type="NCBI Taxonomy" id="947166"/>
    <lineage>
        <taxon>Eukaryota</taxon>
        <taxon>Metazoa</taxon>
        <taxon>Ecdysozoa</taxon>
        <taxon>Tardigrada</taxon>
        <taxon>Eutardigrada</taxon>
        <taxon>Parachela</taxon>
        <taxon>Hypsibioidea</taxon>
        <taxon>Ramazzottiidae</taxon>
        <taxon>Ramazzottius</taxon>
    </lineage>
</organism>
<dbReference type="OrthoDB" id="10252587at2759"/>
<name>A0A1D1VAD9_RAMVA</name>
<dbReference type="InterPro" id="IPR056783">
    <property type="entry name" value="PSF1_C"/>
</dbReference>
<dbReference type="Gene3D" id="1.20.58.1030">
    <property type="match status" value="1"/>
</dbReference>
<evidence type="ECO:0000313" key="9">
    <source>
        <dbReference type="Proteomes" id="UP000186922"/>
    </source>
</evidence>
<dbReference type="GO" id="GO:0000811">
    <property type="term" value="C:GINS complex"/>
    <property type="evidence" value="ECO:0007669"/>
    <property type="project" value="UniProtKB-UniRule"/>
</dbReference>
<sequence length="228" mass="26947">MRALIGPKENQASQVYYRTLWWTDVQRPSLKMYGRRATDLIRGLDRAAENSIPPYNGETVRAVCEEIKDIFEANQQDTGRLQSQADTSSHQNILHSIHFRHIAMERNKRCLVAYHYNRAERLRSIRWNLGGIIPREIRSTLSEKEVEWFNSYNTELTNYMMELDGLNLTVHQRPPKEHFIHVRVLLDYGDYETEDGETIHLKKYTRHVLPRTECEHLIRQGVLEHVHV</sequence>
<dbReference type="InterPro" id="IPR036224">
    <property type="entry name" value="GINS_bundle-like_dom_sf"/>
</dbReference>
<gene>
    <name evidence="8" type="primary">RvY_07379</name>
    <name evidence="8" type="synonym">RvY_07379.1</name>
    <name evidence="8" type="ORF">RvY_07379-1</name>
</gene>
<dbReference type="Pfam" id="PF24997">
    <property type="entry name" value="PSF1_C"/>
    <property type="match status" value="1"/>
</dbReference>
<dbReference type="CDD" id="cd21696">
    <property type="entry name" value="GINS_B_Psf1"/>
    <property type="match status" value="1"/>
</dbReference>
<keyword evidence="4 5" id="KW-0539">Nucleus</keyword>